<dbReference type="GO" id="GO:0046872">
    <property type="term" value="F:metal ion binding"/>
    <property type="evidence" value="ECO:0007669"/>
    <property type="project" value="UniProtKB-KW"/>
</dbReference>
<dbReference type="AlphaFoldDB" id="A0A6J6PB46"/>
<dbReference type="InterPro" id="IPR028995">
    <property type="entry name" value="Glyco_hydro_57/38_cen_sf"/>
</dbReference>
<dbReference type="Gene3D" id="2.70.98.30">
    <property type="entry name" value="Golgi alpha-mannosidase II, domain 4"/>
    <property type="match status" value="1"/>
</dbReference>
<dbReference type="Pfam" id="PF07748">
    <property type="entry name" value="Glyco_hydro_38C"/>
    <property type="match status" value="1"/>
</dbReference>
<dbReference type="SMART" id="SM00872">
    <property type="entry name" value="Alpha-mann_mid"/>
    <property type="match status" value="1"/>
</dbReference>
<dbReference type="SUPFAM" id="SSF88713">
    <property type="entry name" value="Glycoside hydrolase/deacetylase"/>
    <property type="match status" value="1"/>
</dbReference>
<proteinExistence type="inferred from homology"/>
<dbReference type="PANTHER" id="PTHR46017">
    <property type="entry name" value="ALPHA-MANNOSIDASE 2C1"/>
    <property type="match status" value="1"/>
</dbReference>
<dbReference type="GO" id="GO:0009313">
    <property type="term" value="P:oligosaccharide catabolic process"/>
    <property type="evidence" value="ECO:0007669"/>
    <property type="project" value="TreeGrafter"/>
</dbReference>
<dbReference type="SUPFAM" id="SSF74650">
    <property type="entry name" value="Galactose mutarotase-like"/>
    <property type="match status" value="1"/>
</dbReference>
<dbReference type="InterPro" id="IPR041147">
    <property type="entry name" value="GH38_C"/>
</dbReference>
<gene>
    <name evidence="6" type="ORF">UFOPK2370_01251</name>
</gene>
<comment type="similarity">
    <text evidence="1">Belongs to the glycosyl hydrolase 38 family.</text>
</comment>
<name>A0A6J6PB46_9ZZZZ</name>
<dbReference type="GO" id="GO:0030246">
    <property type="term" value="F:carbohydrate binding"/>
    <property type="evidence" value="ECO:0007669"/>
    <property type="project" value="InterPro"/>
</dbReference>
<dbReference type="InterPro" id="IPR015341">
    <property type="entry name" value="Glyco_hydro_38_cen"/>
</dbReference>
<dbReference type="Pfam" id="PF01074">
    <property type="entry name" value="Glyco_hydro_38N"/>
    <property type="match status" value="1"/>
</dbReference>
<sequence>MSWNQVNRMPHHTFWWEGIDGTRVFSHFPSADTYISELSGEELAHAERNFSEKGRASISLVPFGWGDGGGGPTREMIAAAHRTSNLEGSPKVKMGTADEFFELARSEYENAPVWRGEMYLELHRGVLTSQHRTKHGNRRNEGLLREAELWASYATLKTGAAYPSAKLEEIWQSILLMQFHDILPGTAIAWVYKEVENRHAEITRDLLGIVNSALTALANDGSSEQKALTANALPSSRHGVDALGIGVASSSATATSISEQGEFVVLENQELRVRFDRAGRIWSLLSLATNRDAIAPGIPANELHLHNDNPTRWDAWDIDENYRNSKQVLDSVDEFNVTQEADGTAVVETKRYLKSSAGKTSTIIQNLRLAPGAKELDIEFDIDWHESEKLLKLSFAIDIHAQEVAAETQFGFVKRPTHENTSWDFARFESCQHKYLYLQERDWGVTFANDSTYGFDVQRTTEANGATVTNVRFSLLRATKFPDPEADLGAHSMKFKVRPAATIEDAVSLGYELNYPAREVLGNRSVEPLVRSSAKQVVVETVKLAEDGSGDLVVRLYESTGGRCASTISFAGVADEILMTNFLEVASSAEASQASQTASTSASRSIDLQFRPFQVITLRVSGLKIDAS</sequence>
<feature type="domain" description="Glycoside hydrolase family 38 central" evidence="5">
    <location>
        <begin position="121"/>
        <end position="199"/>
    </location>
</feature>
<dbReference type="Pfam" id="PF17677">
    <property type="entry name" value="Glyco_hydro38C2"/>
    <property type="match status" value="1"/>
</dbReference>
<dbReference type="Pfam" id="PF09261">
    <property type="entry name" value="Alpha-mann_mid"/>
    <property type="match status" value="1"/>
</dbReference>
<dbReference type="InterPro" id="IPR027291">
    <property type="entry name" value="Glyco_hydro_38_N_sf"/>
</dbReference>
<dbReference type="Gene3D" id="3.20.110.10">
    <property type="entry name" value="Glycoside hydrolase 38, N terminal domain"/>
    <property type="match status" value="1"/>
</dbReference>
<accession>A0A6J6PB46</accession>
<reference evidence="6" key="1">
    <citation type="submission" date="2020-05" db="EMBL/GenBank/DDBJ databases">
        <authorList>
            <person name="Chiriac C."/>
            <person name="Salcher M."/>
            <person name="Ghai R."/>
            <person name="Kavagutti S V."/>
        </authorList>
    </citation>
    <scope>NUCLEOTIDE SEQUENCE</scope>
</reference>
<keyword evidence="2" id="KW-0479">Metal-binding</keyword>
<organism evidence="6">
    <name type="scientific">freshwater metagenome</name>
    <dbReference type="NCBI Taxonomy" id="449393"/>
    <lineage>
        <taxon>unclassified sequences</taxon>
        <taxon>metagenomes</taxon>
        <taxon>ecological metagenomes</taxon>
    </lineage>
</organism>
<dbReference type="InterPro" id="IPR011682">
    <property type="entry name" value="Glyco_hydro_38_C"/>
</dbReference>
<dbReference type="PANTHER" id="PTHR46017:SF1">
    <property type="entry name" value="ALPHA-MANNOSIDASE 2C1"/>
    <property type="match status" value="1"/>
</dbReference>
<dbReference type="GO" id="GO:0004559">
    <property type="term" value="F:alpha-mannosidase activity"/>
    <property type="evidence" value="ECO:0007669"/>
    <property type="project" value="InterPro"/>
</dbReference>
<dbReference type="GO" id="GO:0006013">
    <property type="term" value="P:mannose metabolic process"/>
    <property type="evidence" value="ECO:0007669"/>
    <property type="project" value="InterPro"/>
</dbReference>
<evidence type="ECO:0000313" key="6">
    <source>
        <dbReference type="EMBL" id="CAB4696089.1"/>
    </source>
</evidence>
<dbReference type="InterPro" id="IPR011330">
    <property type="entry name" value="Glyco_hydro/deAcase_b/a-brl"/>
</dbReference>
<evidence type="ECO:0000256" key="1">
    <source>
        <dbReference type="ARBA" id="ARBA00009792"/>
    </source>
</evidence>
<dbReference type="InterPro" id="IPR037094">
    <property type="entry name" value="Glyco_hydro_38_cen_sf"/>
</dbReference>
<dbReference type="InterPro" id="IPR000602">
    <property type="entry name" value="Glyco_hydro_38_N"/>
</dbReference>
<dbReference type="Gene3D" id="1.20.1270.50">
    <property type="entry name" value="Glycoside hydrolase family 38, central domain"/>
    <property type="match status" value="1"/>
</dbReference>
<keyword evidence="4" id="KW-0326">Glycosidase</keyword>
<dbReference type="FunFam" id="1.20.1270.50:FF:000004">
    <property type="entry name" value="alpha-mannosidase 2C1 isoform X1"/>
    <property type="match status" value="1"/>
</dbReference>
<dbReference type="EMBL" id="CAEZXK010000065">
    <property type="protein sequence ID" value="CAB4696089.1"/>
    <property type="molecule type" value="Genomic_DNA"/>
</dbReference>
<dbReference type="InterPro" id="IPR011013">
    <property type="entry name" value="Gal_mutarotase_sf_dom"/>
</dbReference>
<evidence type="ECO:0000259" key="5">
    <source>
        <dbReference type="SMART" id="SM00872"/>
    </source>
</evidence>
<dbReference type="SUPFAM" id="SSF88688">
    <property type="entry name" value="Families 57/38 glycoside transferase middle domain"/>
    <property type="match status" value="1"/>
</dbReference>
<evidence type="ECO:0000256" key="3">
    <source>
        <dbReference type="ARBA" id="ARBA00022801"/>
    </source>
</evidence>
<evidence type="ECO:0000256" key="2">
    <source>
        <dbReference type="ARBA" id="ARBA00022723"/>
    </source>
</evidence>
<keyword evidence="3" id="KW-0378">Hydrolase</keyword>
<evidence type="ECO:0000256" key="4">
    <source>
        <dbReference type="ARBA" id="ARBA00023295"/>
    </source>
</evidence>
<protein>
    <submittedName>
        <fullName evidence="6">Unannotated protein</fullName>
    </submittedName>
</protein>